<accession>A0AAX2UX90</accession>
<comment type="caution">
    <text evidence="2">The sequence shown here is derived from an EMBL/GenBank/DDBJ whole genome shotgun (WGS) entry which is preliminary data.</text>
</comment>
<dbReference type="PANTHER" id="PTHR43581:SF2">
    <property type="entry name" value="EXCINUCLEASE ATPASE SUBUNIT"/>
    <property type="match status" value="1"/>
</dbReference>
<proteinExistence type="predicted"/>
<organism evidence="2 3">
    <name type="scientific">Aeromonas veronii</name>
    <dbReference type="NCBI Taxonomy" id="654"/>
    <lineage>
        <taxon>Bacteria</taxon>
        <taxon>Pseudomonadati</taxon>
        <taxon>Pseudomonadota</taxon>
        <taxon>Gammaproteobacteria</taxon>
        <taxon>Aeromonadales</taxon>
        <taxon>Aeromonadaceae</taxon>
        <taxon>Aeromonas</taxon>
    </lineage>
</organism>
<dbReference type="InterPro" id="IPR041685">
    <property type="entry name" value="AAA_GajA/Old/RecF-like"/>
</dbReference>
<dbReference type="EMBL" id="PDXJ01000007">
    <property type="protein sequence ID" value="TND55554.1"/>
    <property type="molecule type" value="Genomic_DNA"/>
</dbReference>
<gene>
    <name evidence="2" type="ORF">CF123_06570</name>
</gene>
<dbReference type="PANTHER" id="PTHR43581">
    <property type="entry name" value="ATP/GTP PHOSPHATASE"/>
    <property type="match status" value="1"/>
</dbReference>
<protein>
    <submittedName>
        <fullName evidence="2">ATP-binding protein</fullName>
    </submittedName>
</protein>
<feature type="domain" description="Endonuclease GajA/Old nuclease/RecF-like AAA" evidence="1">
    <location>
        <begin position="1"/>
        <end position="372"/>
    </location>
</feature>
<dbReference type="InterPro" id="IPR051396">
    <property type="entry name" value="Bact_Antivir_Def_Nuclease"/>
</dbReference>
<dbReference type="Gene3D" id="3.40.50.300">
    <property type="entry name" value="P-loop containing nucleotide triphosphate hydrolases"/>
    <property type="match status" value="1"/>
</dbReference>
<dbReference type="Pfam" id="PF13175">
    <property type="entry name" value="AAA_15"/>
    <property type="match status" value="1"/>
</dbReference>
<reference evidence="2" key="1">
    <citation type="submission" date="2017-10" db="EMBL/GenBank/DDBJ databases">
        <authorList>
            <person name="Colston S.M."/>
            <person name="Graf J."/>
        </authorList>
    </citation>
    <scope>NUCLEOTIDE SEQUENCE</scope>
    <source>
        <strain evidence="2">BAQ071013-135</strain>
    </source>
</reference>
<evidence type="ECO:0000259" key="1">
    <source>
        <dbReference type="Pfam" id="PF13175"/>
    </source>
</evidence>
<keyword evidence="2" id="KW-0547">Nucleotide-binding</keyword>
<name>A0AAX2UX90_AERVE</name>
<dbReference type="RefSeq" id="WP_139494033.1">
    <property type="nucleotide sequence ID" value="NZ_CAWORL010000048.1"/>
</dbReference>
<sequence>MILKSLGLTNFRSFERLDIKFDDRMTVIAGVNGVGKSTILQAIAIAYSHTLSEFTVSREKSLPLLESDIQQGKSSCIIELESCILKAASLNTFLSKESLDQGEKLALGHKQSLMKKALALLEKGSSDYKNLKNEIIWIDKRLEGNFEKRLNWLFTDTHESEVRLKRDLKNSPTQPLVIYYSTHRLLSRLPPKLQGALPFKQAAAFSKSLTQLEISLNEFAKWHRAMFSSHVIRKDTQYGSRILKLLQEAISGLIPQIKEFWFHEENPPRYSVMKDASIDEQVNGKKIGKQLFLEQLSDGERGLIALVFDLTRRLAIANPNSENPIAEGEALVLIDEIELHLHPSWQRQVLRSLKNTFKKCQFVVTTHSPQVIGQVRPENLRLLYVDDSSKTTLTHAPQSFGMDSNWVLQNIMGVSARDYETEQRLSAIYQAIDTDKFNDARTLAEELRAEVGVFPDLQEAIALLDRFALLGDA</sequence>
<dbReference type="Proteomes" id="UP000796104">
    <property type="component" value="Unassembled WGS sequence"/>
</dbReference>
<dbReference type="InterPro" id="IPR027417">
    <property type="entry name" value="P-loop_NTPase"/>
</dbReference>
<evidence type="ECO:0000313" key="2">
    <source>
        <dbReference type="EMBL" id="TND55554.1"/>
    </source>
</evidence>
<reference evidence="2" key="2">
    <citation type="journal article" date="2019" name="PLoS ONE">
        <title>Identification and characterization of putative Aeromonas spp. T3SS effectors.</title>
        <authorList>
            <person name="Rangel L.T."/>
            <person name="Marden J."/>
            <person name="Colston S."/>
            <person name="Setubal J.C."/>
            <person name="Graf J."/>
            <person name="Gogarten J.P."/>
        </authorList>
    </citation>
    <scope>NUCLEOTIDE SEQUENCE</scope>
    <source>
        <strain evidence="2">BAQ071013-135</strain>
    </source>
</reference>
<evidence type="ECO:0000313" key="3">
    <source>
        <dbReference type="Proteomes" id="UP000796104"/>
    </source>
</evidence>
<dbReference type="SUPFAM" id="SSF52540">
    <property type="entry name" value="P-loop containing nucleoside triphosphate hydrolases"/>
    <property type="match status" value="1"/>
</dbReference>
<dbReference type="GO" id="GO:0005524">
    <property type="term" value="F:ATP binding"/>
    <property type="evidence" value="ECO:0007669"/>
    <property type="project" value="UniProtKB-KW"/>
</dbReference>
<dbReference type="AlphaFoldDB" id="A0AAX2UX90"/>
<keyword evidence="2" id="KW-0067">ATP-binding</keyword>